<reference evidence="2" key="1">
    <citation type="submission" date="2025-08" db="UniProtKB">
        <authorList>
            <consortium name="Ensembl"/>
        </authorList>
    </citation>
    <scope>IDENTIFICATION</scope>
</reference>
<dbReference type="Ensembl" id="ENSCCRT00020129961.1">
    <property type="protein sequence ID" value="ENSCCRP00020119269.1"/>
    <property type="gene ID" value="ENSCCRG00020053525.1"/>
</dbReference>
<evidence type="ECO:0000259" key="1">
    <source>
        <dbReference type="PROSITE" id="PS50878"/>
    </source>
</evidence>
<evidence type="ECO:0000313" key="3">
    <source>
        <dbReference type="Proteomes" id="UP000694701"/>
    </source>
</evidence>
<dbReference type="PANTHER" id="PTHR31635:SF196">
    <property type="entry name" value="REVERSE TRANSCRIPTASE DOMAIN-CONTAINING PROTEIN-RELATED"/>
    <property type="match status" value="1"/>
</dbReference>
<dbReference type="PANTHER" id="PTHR31635">
    <property type="entry name" value="REVERSE TRANSCRIPTASE DOMAIN-CONTAINING PROTEIN-RELATED"/>
    <property type="match status" value="1"/>
</dbReference>
<dbReference type="PROSITE" id="PS50878">
    <property type="entry name" value="RT_POL"/>
    <property type="match status" value="1"/>
</dbReference>
<dbReference type="AlphaFoldDB" id="A0A8C2L4R0"/>
<dbReference type="Pfam" id="PF00078">
    <property type="entry name" value="RVT_1"/>
    <property type="match status" value="1"/>
</dbReference>
<accession>A0A8C2L4R0</accession>
<name>A0A8C2L4R0_CYPCA</name>
<protein>
    <recommendedName>
        <fullName evidence="1">Reverse transcriptase domain-containing protein</fullName>
    </recommendedName>
</protein>
<evidence type="ECO:0000313" key="2">
    <source>
        <dbReference type="Ensembl" id="ENSCCRP00020119269.1"/>
    </source>
</evidence>
<feature type="domain" description="Reverse transcriptase" evidence="1">
    <location>
        <begin position="1"/>
        <end position="133"/>
    </location>
</feature>
<dbReference type="InterPro" id="IPR043502">
    <property type="entry name" value="DNA/RNA_pol_sf"/>
</dbReference>
<dbReference type="Proteomes" id="UP000694701">
    <property type="component" value="Unplaced"/>
</dbReference>
<dbReference type="InterPro" id="IPR000477">
    <property type="entry name" value="RT_dom"/>
</dbReference>
<proteinExistence type="predicted"/>
<sequence length="355" mass="40515">MAAVRTNNNIPSYFQLQRGTRQGCPLSPLLFAIAIEPLAIAVRQSSVIKGINRMGFVHKVSLYADDTLLFISDPLSSIPELLILLGKFGRISGYKVNVQKSEMMPVTSLEGKLTGTVPFKVSLEKFKYLGIWITRNFKNLYRANYHPLLANLKQDIARWESLPLSLGGRINLVKMIILPKFLYLFQTLPIFLSKSFFSNLNSQLSSFVWNKKHPRINKKILQLPRNLGGMALPNFMYYYWAANIRAWLHWLRRNTSLPSWVTLERASITSSSPTALLCSRLPFKQSISTYSSNPVVVHTVKIWNQCRRSFGFTGLLFAAPVSNNHMFIPSVTDEAFNSWALNRLRSLYNLYICLI</sequence>
<organism evidence="2 3">
    <name type="scientific">Cyprinus carpio</name>
    <name type="common">Common carp</name>
    <dbReference type="NCBI Taxonomy" id="7962"/>
    <lineage>
        <taxon>Eukaryota</taxon>
        <taxon>Metazoa</taxon>
        <taxon>Chordata</taxon>
        <taxon>Craniata</taxon>
        <taxon>Vertebrata</taxon>
        <taxon>Euteleostomi</taxon>
        <taxon>Actinopterygii</taxon>
        <taxon>Neopterygii</taxon>
        <taxon>Teleostei</taxon>
        <taxon>Ostariophysi</taxon>
        <taxon>Cypriniformes</taxon>
        <taxon>Cyprinidae</taxon>
        <taxon>Cyprininae</taxon>
        <taxon>Cyprinus</taxon>
    </lineage>
</organism>
<dbReference type="SUPFAM" id="SSF56672">
    <property type="entry name" value="DNA/RNA polymerases"/>
    <property type="match status" value="1"/>
</dbReference>